<evidence type="ECO:0000256" key="2">
    <source>
        <dbReference type="SAM" id="SignalP"/>
    </source>
</evidence>
<protein>
    <submittedName>
        <fullName evidence="3">Tetratricopeptide (TPR) repeat protein</fullName>
    </submittedName>
</protein>
<name>A0ABX0XLX0_9SPHN</name>
<dbReference type="PANTHER" id="PTHR12558:SF13">
    <property type="entry name" value="CELL DIVISION CYCLE PROTEIN 27 HOMOLOG"/>
    <property type="match status" value="1"/>
</dbReference>
<reference evidence="3 4" key="1">
    <citation type="submission" date="2020-03" db="EMBL/GenBank/DDBJ databases">
        <title>Genomic Encyclopedia of Type Strains, Phase IV (KMG-IV): sequencing the most valuable type-strain genomes for metagenomic binning, comparative biology and taxonomic classification.</title>
        <authorList>
            <person name="Goeker M."/>
        </authorList>
    </citation>
    <scope>NUCLEOTIDE SEQUENCE [LARGE SCALE GENOMIC DNA]</scope>
    <source>
        <strain evidence="3 4">DSM 27651</strain>
    </source>
</reference>
<dbReference type="Pfam" id="PF14559">
    <property type="entry name" value="TPR_19"/>
    <property type="match status" value="1"/>
</dbReference>
<dbReference type="Gene3D" id="1.25.40.10">
    <property type="entry name" value="Tetratricopeptide repeat domain"/>
    <property type="match status" value="2"/>
</dbReference>
<evidence type="ECO:0000313" key="3">
    <source>
        <dbReference type="EMBL" id="NJC33710.1"/>
    </source>
</evidence>
<dbReference type="SMART" id="SM00028">
    <property type="entry name" value="TPR"/>
    <property type="match status" value="3"/>
</dbReference>
<proteinExistence type="predicted"/>
<dbReference type="PROSITE" id="PS51257">
    <property type="entry name" value="PROKAR_LIPOPROTEIN"/>
    <property type="match status" value="1"/>
</dbReference>
<evidence type="ECO:0000256" key="1">
    <source>
        <dbReference type="PROSITE-ProRule" id="PRU00339"/>
    </source>
</evidence>
<dbReference type="EMBL" id="JAATJE010000001">
    <property type="protein sequence ID" value="NJC33710.1"/>
    <property type="molecule type" value="Genomic_DNA"/>
</dbReference>
<dbReference type="InterPro" id="IPR019734">
    <property type="entry name" value="TPR_rpt"/>
</dbReference>
<organism evidence="3 4">
    <name type="scientific">Sphingomonas jejuensis</name>
    <dbReference type="NCBI Taxonomy" id="904715"/>
    <lineage>
        <taxon>Bacteria</taxon>
        <taxon>Pseudomonadati</taxon>
        <taxon>Pseudomonadota</taxon>
        <taxon>Alphaproteobacteria</taxon>
        <taxon>Sphingomonadales</taxon>
        <taxon>Sphingomonadaceae</taxon>
        <taxon>Sphingomonas</taxon>
    </lineage>
</organism>
<gene>
    <name evidence="3" type="ORF">GGR88_001184</name>
</gene>
<comment type="caution">
    <text evidence="3">The sequence shown here is derived from an EMBL/GenBank/DDBJ whole genome shotgun (WGS) entry which is preliminary data.</text>
</comment>
<accession>A0ABX0XLX0</accession>
<keyword evidence="1" id="KW-0802">TPR repeat</keyword>
<feature type="repeat" description="TPR" evidence="1">
    <location>
        <begin position="70"/>
        <end position="103"/>
    </location>
</feature>
<feature type="chain" id="PRO_5047465259" evidence="2">
    <location>
        <begin position="28"/>
        <end position="515"/>
    </location>
</feature>
<keyword evidence="4" id="KW-1185">Reference proteome</keyword>
<dbReference type="Proteomes" id="UP000734218">
    <property type="component" value="Unassembled WGS sequence"/>
</dbReference>
<evidence type="ECO:0000313" key="4">
    <source>
        <dbReference type="Proteomes" id="UP000734218"/>
    </source>
</evidence>
<sequence length="515" mass="56536">MFKRSRRFITGSTRPVTAALLAGLLLAGCSSREERAMEAAATAEQAFQAGDLVTARRFALEAVSARDDLPQIWGLLGRIEVSAGDYSAAFNAYSRMNELDRTNQEALQLVMEISYLAGRYRDADRYADEMLSLNPANLRAQLLKAGVAFQNKQYDGALAGAERVLTTDPANEDARVLKARALDGKDEPEAAIAYLEGELKLRGNGRPSLEELRGLYTRVGDTAGLDRTFQRLLVVAGNDTNVIMSYAADLYRRGNDAAANRQAENLWANNREDGAVLQRIVDMWLRTGRDPVRPGWIAETAAAGTQAERHALARYTIERGRPAEALAMLEPIRGPDQISYANVESQVLIAAAEAALGRTADARARIERIHDFDPTNPRALTVRAELLAAAGELEPALIDAQILVRDNPTAWKPRVLLADIYARRRDVRLADSKYREGMRAIPDSADILDRYAAFLLANDRRREALRLAEGFTRDNPGDPRGWRARATLCRAAGDSACFADAQQAIREIVGEAGNG</sequence>
<dbReference type="RefSeq" id="WP_167953665.1">
    <property type="nucleotide sequence ID" value="NZ_JAATJE010000001.1"/>
</dbReference>
<dbReference type="PANTHER" id="PTHR12558">
    <property type="entry name" value="CELL DIVISION CYCLE 16,23,27"/>
    <property type="match status" value="1"/>
</dbReference>
<dbReference type="InterPro" id="IPR011990">
    <property type="entry name" value="TPR-like_helical_dom_sf"/>
</dbReference>
<dbReference type="PROSITE" id="PS50005">
    <property type="entry name" value="TPR"/>
    <property type="match status" value="1"/>
</dbReference>
<dbReference type="SUPFAM" id="SSF48452">
    <property type="entry name" value="TPR-like"/>
    <property type="match status" value="2"/>
</dbReference>
<feature type="signal peptide" evidence="2">
    <location>
        <begin position="1"/>
        <end position="27"/>
    </location>
</feature>
<keyword evidence="2" id="KW-0732">Signal</keyword>